<protein>
    <recommendedName>
        <fullName evidence="2">Death domain-containing protein</fullName>
    </recommendedName>
</protein>
<dbReference type="Gene3D" id="1.10.533.10">
    <property type="entry name" value="Death Domain, Fas"/>
    <property type="match status" value="1"/>
</dbReference>
<dbReference type="InterPro" id="IPR000488">
    <property type="entry name" value="Death_dom"/>
</dbReference>
<feature type="compositionally biased region" description="Polar residues" evidence="1">
    <location>
        <begin position="645"/>
        <end position="654"/>
    </location>
</feature>
<dbReference type="EnsemblMetazoa" id="Aqu2.1.20071_001">
    <property type="protein sequence ID" value="Aqu2.1.20071_001"/>
    <property type="gene ID" value="Aqu2.1.20071"/>
</dbReference>
<dbReference type="Pfam" id="PF12796">
    <property type="entry name" value="Ank_2"/>
    <property type="match status" value="1"/>
</dbReference>
<dbReference type="AlphaFoldDB" id="A0A1X7TX80"/>
<feature type="domain" description="Death" evidence="2">
    <location>
        <begin position="672"/>
        <end position="739"/>
    </location>
</feature>
<dbReference type="GO" id="GO:0007165">
    <property type="term" value="P:signal transduction"/>
    <property type="evidence" value="ECO:0007669"/>
    <property type="project" value="InterPro"/>
</dbReference>
<dbReference type="SUPFAM" id="SSF48403">
    <property type="entry name" value="Ankyrin repeat"/>
    <property type="match status" value="1"/>
</dbReference>
<evidence type="ECO:0000259" key="2">
    <source>
        <dbReference type="PROSITE" id="PS50017"/>
    </source>
</evidence>
<reference evidence="3" key="1">
    <citation type="submission" date="2017-05" db="UniProtKB">
        <authorList>
            <consortium name="EnsemblMetazoa"/>
        </authorList>
    </citation>
    <scope>IDENTIFICATION</scope>
</reference>
<name>A0A1X7TX80_AMPQE</name>
<dbReference type="InParanoid" id="A0A1X7TX80"/>
<feature type="compositionally biased region" description="Low complexity" evidence="1">
    <location>
        <begin position="627"/>
        <end position="638"/>
    </location>
</feature>
<sequence length="761" mass="85754">MASSSTPPPPLDSSPREDLWAEWLEPLTKWRTFGLYLPGIKQKDIDKIEEDKTGVESRKMGLWSKWTGVYPPGTWTDVISALKRLKENALAADIEERLRKGKVFEIKSNCYQVQCTTGVTVTDTNYLQSVVLPGGISSNLIYNDLYLIVCLRMLLLLSGDVELNPGPITDKELTPAAVIKIFGSSAHHYELIGTGLGVNVSDLTQIPGTATNSLIKVFQRWFDADRDVNWDTLIKLCDDFPDQLGKARSNLRLIEDTSISEFSVLASHSASSISTSAGGHNITSPFRNKISERNVYESLNALHLKFSDLFMIFERNFKEKFIHNSQLATDVSKWLIVHMKWKRGSVDNNLEDIFNKIEPYYDFIDCKLLLDMSRKFLPDVTFIDGGVTYKLVDGLQSHLEESKKLCTSCTVSEFGKFLVKKFNPIDRNINNLPYIHMHLQNCWDEMNVKGLYELIKKLLPQEYRQSVVKHITIRSKCVVIKLHILDFTADSLIEYTGGKLQFMRLIGIFSLYINDHLVLQEDENMNFTFELALLEAVTAGNNEAVEFLLQLETVNIDHTTEEGKTALMLASEHNHISIICMLQAGNFHSKTTGFSLIKGNTDQDNVKESESLPISESDWDMSKDGLSDSIHSASVSSSEIDKSSDATATQSTGSDCSAVNLIGETDIKEMTLSMEKRIKQKDIDKIEEDKSHKTGVESRKMGLWTKWTGVYPPGTWTDVISALKRLKENALAADIEERLRKGKVFEIKSETLKGRRIIGAT</sequence>
<accession>A0A1X7TX80</accession>
<evidence type="ECO:0000313" key="3">
    <source>
        <dbReference type="EnsemblMetazoa" id="Aqu2.1.20071_001"/>
    </source>
</evidence>
<dbReference type="InterPro" id="IPR036770">
    <property type="entry name" value="Ankyrin_rpt-contain_sf"/>
</dbReference>
<evidence type="ECO:0000256" key="1">
    <source>
        <dbReference type="SAM" id="MobiDB-lite"/>
    </source>
</evidence>
<proteinExistence type="predicted"/>
<dbReference type="InterPro" id="IPR002110">
    <property type="entry name" value="Ankyrin_rpt"/>
</dbReference>
<feature type="region of interest" description="Disordered" evidence="1">
    <location>
        <begin position="599"/>
        <end position="654"/>
    </location>
</feature>
<dbReference type="Gene3D" id="1.25.40.20">
    <property type="entry name" value="Ankyrin repeat-containing domain"/>
    <property type="match status" value="1"/>
</dbReference>
<dbReference type="PROSITE" id="PS50017">
    <property type="entry name" value="DEATH_DOMAIN"/>
    <property type="match status" value="1"/>
</dbReference>
<dbReference type="InterPro" id="IPR011029">
    <property type="entry name" value="DEATH-like_dom_sf"/>
</dbReference>
<organism evidence="3">
    <name type="scientific">Amphimedon queenslandica</name>
    <name type="common">Sponge</name>
    <dbReference type="NCBI Taxonomy" id="400682"/>
    <lineage>
        <taxon>Eukaryota</taxon>
        <taxon>Metazoa</taxon>
        <taxon>Porifera</taxon>
        <taxon>Demospongiae</taxon>
        <taxon>Heteroscleromorpha</taxon>
        <taxon>Haplosclerida</taxon>
        <taxon>Niphatidae</taxon>
        <taxon>Amphimedon</taxon>
    </lineage>
</organism>